<proteinExistence type="predicted"/>
<evidence type="ECO:0000313" key="1">
    <source>
        <dbReference type="EMBL" id="TXF11923.1"/>
    </source>
</evidence>
<dbReference type="InParanoid" id="A0A5C7EXW1"/>
<evidence type="ECO:0000313" key="2">
    <source>
        <dbReference type="Proteomes" id="UP000321201"/>
    </source>
</evidence>
<comment type="caution">
    <text evidence="1">The sequence shown here is derived from an EMBL/GenBank/DDBJ whole genome shotgun (WGS) entry which is preliminary data.</text>
</comment>
<accession>A0A5C7EXW1</accession>
<sequence>MTPAELRARILARLYAIRARDCESGRGDGWINRAEIVAEFGAQAEFALSVLEEIGHVASRKYQVRISGHGCIAHESQDKE</sequence>
<dbReference type="RefSeq" id="WP_147799663.1">
    <property type="nucleotide sequence ID" value="NZ_VPFL01000009.1"/>
</dbReference>
<gene>
    <name evidence="1" type="ORF">FR698_07935</name>
</gene>
<protein>
    <submittedName>
        <fullName evidence="1">Uncharacterized protein</fullName>
    </submittedName>
</protein>
<dbReference type="OrthoDB" id="9994985at2"/>
<dbReference type="AlphaFoldDB" id="A0A5C7EXW1"/>
<dbReference type="EMBL" id="VPFL01000009">
    <property type="protein sequence ID" value="TXF11923.1"/>
    <property type="molecule type" value="Genomic_DNA"/>
</dbReference>
<name>A0A5C7EXW1_9PROT</name>
<dbReference type="Proteomes" id="UP000321201">
    <property type="component" value="Unassembled WGS sequence"/>
</dbReference>
<reference evidence="1 2" key="1">
    <citation type="submission" date="2019-08" db="EMBL/GenBank/DDBJ databases">
        <title>Pelomicrobium methylotrophicum gen. nov., sp. nov. a moderately thermophilic, facultatively anaerobic, lithoautotrophic and methylotrophic bacterium isolated from a terrestrial mud volcano.</title>
        <authorList>
            <person name="Slobodkina G.B."/>
            <person name="Merkel A.Y."/>
            <person name="Slobodkin A.I."/>
        </authorList>
    </citation>
    <scope>NUCLEOTIDE SEQUENCE [LARGE SCALE GENOMIC DNA]</scope>
    <source>
        <strain evidence="1 2">SM250</strain>
    </source>
</reference>
<keyword evidence="2" id="KW-1185">Reference proteome</keyword>
<organism evidence="1 2">
    <name type="scientific">Pelomicrobium methylotrophicum</name>
    <dbReference type="NCBI Taxonomy" id="2602750"/>
    <lineage>
        <taxon>Bacteria</taxon>
        <taxon>Pseudomonadati</taxon>
        <taxon>Pseudomonadota</taxon>
        <taxon>Hydrogenophilia</taxon>
        <taxon>Hydrogenophilia incertae sedis</taxon>
        <taxon>Pelomicrobium</taxon>
    </lineage>
</organism>